<accession>V4H9Z7</accession>
<comment type="caution">
    <text evidence="1">The sequence shown here is derived from an EMBL/GenBank/DDBJ whole genome shotgun (WGS) entry which is preliminary data.</text>
</comment>
<keyword evidence="2" id="KW-1185">Reference proteome</keyword>
<dbReference type="RefSeq" id="WP_023396028.1">
    <property type="nucleotide sequence ID" value="NZ_ASGZ01000070.1"/>
</dbReference>
<sequence length="175" mass="19699">MTQDTTEADGAEEIAELFVDVREGDRLTFEYETPDGEERTVRAEAATGARATELTRDEPAAGNIAFWYRDLDRGAVPYAVVRYQPSGQSAPVVRLHGYTPEAGSSAGIEFLGEVKYAMRIDADAPEEDDREGNFTFSEESQLWLHRLHQELSPEEIEEIKERQREEAAEKENDDA</sequence>
<organism evidence="1 2">
    <name type="scientific">Candidatus Halobonum tyrrellensis G22</name>
    <dbReference type="NCBI Taxonomy" id="1324957"/>
    <lineage>
        <taxon>Archaea</taxon>
        <taxon>Methanobacteriati</taxon>
        <taxon>Methanobacteriota</taxon>
        <taxon>Stenosarchaea group</taxon>
        <taxon>Halobacteria</taxon>
        <taxon>Halobacteriales</taxon>
        <taxon>Haloferacaceae</taxon>
        <taxon>Candidatus Halobonum</taxon>
    </lineage>
</organism>
<gene>
    <name evidence="1" type="ORF">K933_17307</name>
</gene>
<evidence type="ECO:0000313" key="2">
    <source>
        <dbReference type="Proteomes" id="UP000017840"/>
    </source>
</evidence>
<evidence type="ECO:0000313" key="1">
    <source>
        <dbReference type="EMBL" id="ESP86863.1"/>
    </source>
</evidence>
<dbReference type="EMBL" id="ASGZ01000070">
    <property type="protein sequence ID" value="ESP86863.1"/>
    <property type="molecule type" value="Genomic_DNA"/>
</dbReference>
<reference evidence="1 2" key="1">
    <citation type="journal article" date="2013" name="Genome Announc.">
        <title>Draft Genome Sequence of 'Candidatus Halobonum tyrrellensis' Strain G22, Isolated from the Hypersaline Waters of Lake Tyrrell, Australia.</title>
        <authorList>
            <person name="Ugalde J.A."/>
            <person name="Narasingarao P."/>
            <person name="Kuo S."/>
            <person name="Podell S."/>
            <person name="Allen E.E."/>
        </authorList>
    </citation>
    <scope>NUCLEOTIDE SEQUENCE [LARGE SCALE GENOMIC DNA]</scope>
    <source>
        <strain evidence="1 2">G22</strain>
    </source>
</reference>
<proteinExistence type="predicted"/>
<dbReference type="Proteomes" id="UP000017840">
    <property type="component" value="Unassembled WGS sequence"/>
</dbReference>
<dbReference type="AlphaFoldDB" id="V4H9Z7"/>
<name>V4H9Z7_9EURY</name>
<protein>
    <submittedName>
        <fullName evidence="1">Uncharacterized protein</fullName>
    </submittedName>
</protein>